<comment type="subcellular location">
    <subcellularLocation>
        <location evidence="5 7">Cytoplasm</location>
    </subcellularLocation>
</comment>
<dbReference type="CDD" id="cd01428">
    <property type="entry name" value="ADK"/>
    <property type="match status" value="1"/>
</dbReference>
<proteinExistence type="inferred from homology"/>
<feature type="binding site" evidence="5">
    <location>
        <begin position="10"/>
        <end position="15"/>
    </location>
    <ligand>
        <name>ATP</name>
        <dbReference type="ChEBI" id="CHEBI:30616"/>
    </ligand>
</feature>
<sequence length="193" mass="21911">MIFLVLGPQGSGKTTQAKLLSKKFNLEHFSTGNALREVLKDKKHPLYNRVYKSYVKGDLVDDSIVNSLLHKALLNCSNGLVIDGTPRKMSQLKEIDSTLKQLHKKLDLVFFIDTSIEESKKRILKRSQIEHRPDDTPESVNHRLALYHKNIGPILAEYSKRGILVKVDGNRSIEEIHKDMVNIVEKSVLGNDN</sequence>
<keyword evidence="2 5" id="KW-0545">Nucleotide biosynthesis</keyword>
<dbReference type="GO" id="GO:0005737">
    <property type="term" value="C:cytoplasm"/>
    <property type="evidence" value="ECO:0007669"/>
    <property type="project" value="UniProtKB-SubCell"/>
</dbReference>
<dbReference type="PRINTS" id="PR00094">
    <property type="entry name" value="ADENYLTKNASE"/>
</dbReference>
<evidence type="ECO:0000256" key="7">
    <source>
        <dbReference type="RuleBase" id="RU003331"/>
    </source>
</evidence>
<dbReference type="Pfam" id="PF00406">
    <property type="entry name" value="ADK"/>
    <property type="match status" value="1"/>
</dbReference>
<dbReference type="GO" id="GO:0044209">
    <property type="term" value="P:AMP salvage"/>
    <property type="evidence" value="ECO:0007669"/>
    <property type="project" value="UniProtKB-UniRule"/>
</dbReference>
<dbReference type="SUPFAM" id="SSF52540">
    <property type="entry name" value="P-loop containing nucleoside triphosphate hydrolases"/>
    <property type="match status" value="1"/>
</dbReference>
<feature type="binding site" evidence="5">
    <location>
        <position position="171"/>
    </location>
    <ligand>
        <name>ATP</name>
        <dbReference type="ChEBI" id="CHEBI:30616"/>
    </ligand>
</feature>
<comment type="subunit">
    <text evidence="5 7">Monomer.</text>
</comment>
<feature type="binding site" evidence="5">
    <location>
        <position position="143"/>
    </location>
    <ligand>
        <name>AMP</name>
        <dbReference type="ChEBI" id="CHEBI:456215"/>
    </ligand>
</feature>
<keyword evidence="5 7" id="KW-0067">ATP-binding</keyword>
<dbReference type="GO" id="GO:0004017">
    <property type="term" value="F:AMP kinase activity"/>
    <property type="evidence" value="ECO:0007669"/>
    <property type="project" value="UniProtKB-UniRule"/>
</dbReference>
<dbReference type="HAMAP" id="MF_00235">
    <property type="entry name" value="Adenylate_kinase_Adk"/>
    <property type="match status" value="1"/>
</dbReference>
<comment type="caution">
    <text evidence="5">Lacks conserved residue(s) required for the propagation of feature annotation.</text>
</comment>
<dbReference type="Gene3D" id="3.40.50.300">
    <property type="entry name" value="P-loop containing nucleotide triphosphate hydrolases"/>
    <property type="match status" value="1"/>
</dbReference>
<keyword evidence="5" id="KW-0963">Cytoplasm</keyword>
<comment type="pathway">
    <text evidence="5">Purine metabolism; AMP biosynthesis via salvage pathway; AMP from ADP: step 1/1.</text>
</comment>
<evidence type="ECO:0000256" key="6">
    <source>
        <dbReference type="RuleBase" id="RU003330"/>
    </source>
</evidence>
<feature type="binding site" evidence="5">
    <location>
        <begin position="58"/>
        <end position="60"/>
    </location>
    <ligand>
        <name>AMP</name>
        <dbReference type="ChEBI" id="CHEBI:456215"/>
    </ligand>
</feature>
<comment type="function">
    <text evidence="5">Catalyzes the reversible transfer of the terminal phosphate group between ATP and AMP. Plays an important role in cellular energy homeostasis and in adenine nucleotide metabolism.</text>
</comment>
<name>A0A7V5MIK3_UNCKA</name>
<dbReference type="GO" id="GO:0005524">
    <property type="term" value="F:ATP binding"/>
    <property type="evidence" value="ECO:0007669"/>
    <property type="project" value="UniProtKB-UniRule"/>
</dbReference>
<feature type="binding site" evidence="5">
    <location>
        <position position="132"/>
    </location>
    <ligand>
        <name>AMP</name>
        <dbReference type="ChEBI" id="CHEBI:456215"/>
    </ligand>
</feature>
<keyword evidence="1 5" id="KW-0808">Transferase</keyword>
<evidence type="ECO:0000256" key="3">
    <source>
        <dbReference type="ARBA" id="ARBA00022741"/>
    </source>
</evidence>
<dbReference type="EMBL" id="DRNS01000044">
    <property type="protein sequence ID" value="HHH14193.1"/>
    <property type="molecule type" value="Genomic_DNA"/>
</dbReference>
<keyword evidence="3 5" id="KW-0547">Nucleotide-binding</keyword>
<dbReference type="Proteomes" id="UP000886106">
    <property type="component" value="Unassembled WGS sequence"/>
</dbReference>
<evidence type="ECO:0000313" key="8">
    <source>
        <dbReference type="EMBL" id="HHH14193.1"/>
    </source>
</evidence>
<dbReference type="PANTHER" id="PTHR23359">
    <property type="entry name" value="NUCLEOTIDE KINASE"/>
    <property type="match status" value="1"/>
</dbReference>
<evidence type="ECO:0000256" key="5">
    <source>
        <dbReference type="HAMAP-Rule" id="MF_00235"/>
    </source>
</evidence>
<organism evidence="8">
    <name type="scientific">candidate division WWE3 bacterium</name>
    <dbReference type="NCBI Taxonomy" id="2053526"/>
    <lineage>
        <taxon>Bacteria</taxon>
        <taxon>Katanobacteria</taxon>
    </lineage>
</organism>
<dbReference type="UniPathway" id="UPA00588">
    <property type="reaction ID" value="UER00649"/>
</dbReference>
<keyword evidence="4 5" id="KW-0418">Kinase</keyword>
<dbReference type="EC" id="2.7.4.3" evidence="5 7"/>
<dbReference type="InterPro" id="IPR027417">
    <property type="entry name" value="P-loop_NTPase"/>
</dbReference>
<comment type="catalytic activity">
    <reaction evidence="5 7">
        <text>AMP + ATP = 2 ADP</text>
        <dbReference type="Rhea" id="RHEA:12973"/>
        <dbReference type="ChEBI" id="CHEBI:30616"/>
        <dbReference type="ChEBI" id="CHEBI:456215"/>
        <dbReference type="ChEBI" id="CHEBI:456216"/>
        <dbReference type="EC" id="2.7.4.3"/>
    </reaction>
</comment>
<feature type="binding site" evidence="5">
    <location>
        <position position="126"/>
    </location>
    <ligand>
        <name>ATP</name>
        <dbReference type="ChEBI" id="CHEBI:30616"/>
    </ligand>
</feature>
<gene>
    <name evidence="5" type="primary">adk</name>
    <name evidence="8" type="ORF">ENJ78_00610</name>
</gene>
<evidence type="ECO:0000256" key="4">
    <source>
        <dbReference type="ARBA" id="ARBA00022777"/>
    </source>
</evidence>
<feature type="binding site" evidence="5">
    <location>
        <position position="91"/>
    </location>
    <ligand>
        <name>AMP</name>
        <dbReference type="ChEBI" id="CHEBI:456215"/>
    </ligand>
</feature>
<feature type="binding site" evidence="5">
    <location>
        <position position="31"/>
    </location>
    <ligand>
        <name>AMP</name>
        <dbReference type="ChEBI" id="CHEBI:456215"/>
    </ligand>
</feature>
<feature type="binding site" evidence="5">
    <location>
        <position position="36"/>
    </location>
    <ligand>
        <name>AMP</name>
        <dbReference type="ChEBI" id="CHEBI:456215"/>
    </ligand>
</feature>
<accession>A0A7V5MIK3</accession>
<comment type="domain">
    <text evidence="5">Consists of three domains, a large central CORE domain and two small peripheral domains, NMPbind and LID, which undergo movements during catalysis. The LID domain closes over the site of phosphoryl transfer upon ATP binding. Assembling and dissambling the active center during each catalytic cycle provides an effective means to prevent ATP hydrolysis.</text>
</comment>
<evidence type="ECO:0000256" key="2">
    <source>
        <dbReference type="ARBA" id="ARBA00022727"/>
    </source>
</evidence>
<dbReference type="InterPro" id="IPR000850">
    <property type="entry name" value="Adenylat/UMP-CMP_kin"/>
</dbReference>
<reference evidence="8" key="1">
    <citation type="journal article" date="2020" name="mSystems">
        <title>Genome- and Community-Level Interaction Insights into Carbon Utilization and Element Cycling Functions of Hydrothermarchaeota in Hydrothermal Sediment.</title>
        <authorList>
            <person name="Zhou Z."/>
            <person name="Liu Y."/>
            <person name="Xu W."/>
            <person name="Pan J."/>
            <person name="Luo Z.H."/>
            <person name="Li M."/>
        </authorList>
    </citation>
    <scope>NUCLEOTIDE SEQUENCE [LARGE SCALE GENOMIC DNA]</scope>
    <source>
        <strain evidence="8">HyVt-517</strain>
    </source>
</reference>
<comment type="similarity">
    <text evidence="5 6">Belongs to the adenylate kinase family.</text>
</comment>
<evidence type="ECO:0000256" key="1">
    <source>
        <dbReference type="ARBA" id="ARBA00022679"/>
    </source>
</evidence>
<protein>
    <recommendedName>
        <fullName evidence="5 7">Adenylate kinase</fullName>
        <shortName evidence="5">AK</shortName>
        <ecNumber evidence="5 7">2.7.4.3</ecNumber>
    </recommendedName>
    <alternativeName>
        <fullName evidence="5">ATP-AMP transphosphorylase</fullName>
    </alternativeName>
    <alternativeName>
        <fullName evidence="5">ATP:AMP phosphotransferase</fullName>
    </alternativeName>
    <alternativeName>
        <fullName evidence="5">Adenylate monophosphate kinase</fullName>
    </alternativeName>
</protein>
<comment type="caution">
    <text evidence="8">The sequence shown here is derived from an EMBL/GenBank/DDBJ whole genome shotgun (WGS) entry which is preliminary data.</text>
</comment>
<dbReference type="AlphaFoldDB" id="A0A7V5MIK3"/>